<evidence type="ECO:0000313" key="8">
    <source>
        <dbReference type="Proteomes" id="UP001162483"/>
    </source>
</evidence>
<comment type="caution">
    <text evidence="7">The sequence shown here is derived from an EMBL/GenBank/DDBJ whole genome shotgun (WGS) entry which is preliminary data.</text>
</comment>
<keyword evidence="5 6" id="KW-0408">Iron</keyword>
<keyword evidence="6" id="KW-0503">Monooxygenase</keyword>
<organism evidence="7 8">
    <name type="scientific">Staurois parvus</name>
    <dbReference type="NCBI Taxonomy" id="386267"/>
    <lineage>
        <taxon>Eukaryota</taxon>
        <taxon>Metazoa</taxon>
        <taxon>Chordata</taxon>
        <taxon>Craniata</taxon>
        <taxon>Vertebrata</taxon>
        <taxon>Euteleostomi</taxon>
        <taxon>Amphibia</taxon>
        <taxon>Batrachia</taxon>
        <taxon>Anura</taxon>
        <taxon>Neobatrachia</taxon>
        <taxon>Ranoidea</taxon>
        <taxon>Ranidae</taxon>
        <taxon>Staurois</taxon>
    </lineage>
</organism>
<proteinExistence type="inferred from homology"/>
<gene>
    <name evidence="7" type="ORF">SPARVUS_LOCUS12580110</name>
</gene>
<comment type="similarity">
    <text evidence="2 6">Belongs to the cytochrome P450 family.</text>
</comment>
<accession>A0ABN9FVL7</accession>
<protein>
    <submittedName>
        <fullName evidence="7">Uncharacterized protein</fullName>
    </submittedName>
</protein>
<dbReference type="PANTHER" id="PTHR24300:SF424">
    <property type="entry name" value="CYTOCHROME P450"/>
    <property type="match status" value="1"/>
</dbReference>
<dbReference type="CDD" id="cd11026">
    <property type="entry name" value="CYP2"/>
    <property type="match status" value="1"/>
</dbReference>
<comment type="cofactor">
    <cofactor evidence="1">
        <name>heme</name>
        <dbReference type="ChEBI" id="CHEBI:30413"/>
    </cofactor>
</comment>
<dbReference type="InterPro" id="IPR001128">
    <property type="entry name" value="Cyt_P450"/>
</dbReference>
<dbReference type="InterPro" id="IPR002401">
    <property type="entry name" value="Cyt_P450_E_grp-I"/>
</dbReference>
<evidence type="ECO:0000256" key="3">
    <source>
        <dbReference type="ARBA" id="ARBA00022617"/>
    </source>
</evidence>
<dbReference type="PROSITE" id="PS00086">
    <property type="entry name" value="CYTOCHROME_P450"/>
    <property type="match status" value="1"/>
</dbReference>
<dbReference type="Pfam" id="PF00067">
    <property type="entry name" value="p450"/>
    <property type="match status" value="1"/>
</dbReference>
<evidence type="ECO:0000256" key="4">
    <source>
        <dbReference type="ARBA" id="ARBA00022723"/>
    </source>
</evidence>
<dbReference type="EMBL" id="CATNWA010017292">
    <property type="protein sequence ID" value="CAI9599388.1"/>
    <property type="molecule type" value="Genomic_DNA"/>
</dbReference>
<evidence type="ECO:0000256" key="6">
    <source>
        <dbReference type="RuleBase" id="RU000461"/>
    </source>
</evidence>
<dbReference type="Proteomes" id="UP001162483">
    <property type="component" value="Unassembled WGS sequence"/>
</dbReference>
<evidence type="ECO:0000256" key="1">
    <source>
        <dbReference type="ARBA" id="ARBA00001971"/>
    </source>
</evidence>
<feature type="non-terminal residue" evidence="7">
    <location>
        <position position="1"/>
    </location>
</feature>
<dbReference type="PRINTS" id="PR00463">
    <property type="entry name" value="EP450I"/>
</dbReference>
<dbReference type="PANTHER" id="PTHR24300">
    <property type="entry name" value="CYTOCHROME P450 508A4-RELATED"/>
    <property type="match status" value="1"/>
</dbReference>
<name>A0ABN9FVL7_9NEOB</name>
<evidence type="ECO:0000313" key="7">
    <source>
        <dbReference type="EMBL" id="CAI9599388.1"/>
    </source>
</evidence>
<dbReference type="PRINTS" id="PR00385">
    <property type="entry name" value="P450"/>
</dbReference>
<dbReference type="SUPFAM" id="SSF48264">
    <property type="entry name" value="Cytochrome P450"/>
    <property type="match status" value="1"/>
</dbReference>
<dbReference type="InterPro" id="IPR036396">
    <property type="entry name" value="Cyt_P450_sf"/>
</dbReference>
<evidence type="ECO:0000256" key="5">
    <source>
        <dbReference type="ARBA" id="ARBA00023004"/>
    </source>
</evidence>
<keyword evidence="4 6" id="KW-0479">Metal-binding</keyword>
<dbReference type="Gene3D" id="1.10.630.10">
    <property type="entry name" value="Cytochrome P450"/>
    <property type="match status" value="1"/>
</dbReference>
<reference evidence="7" key="1">
    <citation type="submission" date="2023-05" db="EMBL/GenBank/DDBJ databases">
        <authorList>
            <person name="Stuckert A."/>
        </authorList>
    </citation>
    <scope>NUCLEOTIDE SEQUENCE</scope>
</reference>
<sequence>TYLQFQKKYGPIFTVHFGTRCTVILCGYDVIKEALIDQKYVFSGRGKMSLSEYVLKGYGITASSGERWQQMRRFAITTLRNFGMGKRSIEERMQEEARILVKEFGKTQGKPFNPTFLVSCAVSNIICSIAFGKHFKYNDEHFLKLLHNINMIMRFMNSAWSAFLYNFVWLMPYMIGPPKRGAQYLSELKAFVDEKVEESQRTLDPTSPRHFIDCFLIKMQEEKENPNTEFHMQNLVASASNLLFAGTETISTTVRYGLLILLKYPEVQVKVQLEIDQVIGSHTPSAEDRTKMPYTEAVIHEIQRFSDIIPTGLPHRTTEDTFLRGYFIPKGTDVFPLLTTLLKDPEQFQDPDVFSPNRFLDNNGDLKKYPALLPFSTGRRMCPGESLARMELFLFFTTLLQKFTLTTTVPREDLDLTPEVSSAGHLPRSYKMCVIPRNGNLLSESSN</sequence>
<dbReference type="InterPro" id="IPR050182">
    <property type="entry name" value="Cytochrome_P450_fam2"/>
</dbReference>
<dbReference type="InterPro" id="IPR017972">
    <property type="entry name" value="Cyt_P450_CS"/>
</dbReference>
<evidence type="ECO:0000256" key="2">
    <source>
        <dbReference type="ARBA" id="ARBA00010617"/>
    </source>
</evidence>
<keyword evidence="8" id="KW-1185">Reference proteome</keyword>
<keyword evidence="3 6" id="KW-0349">Heme</keyword>
<keyword evidence="6" id="KW-0560">Oxidoreductase</keyword>